<proteinExistence type="predicted"/>
<name>E9G7A3_DAPPU</name>
<feature type="compositionally biased region" description="Basic and acidic residues" evidence="1">
    <location>
        <begin position="185"/>
        <end position="196"/>
    </location>
</feature>
<dbReference type="InterPro" id="IPR024130">
    <property type="entry name" value="DAP1/DAPL1"/>
</dbReference>
<reference evidence="2 3" key="1">
    <citation type="journal article" date="2011" name="Science">
        <title>The ecoresponsive genome of Daphnia pulex.</title>
        <authorList>
            <person name="Colbourne J.K."/>
            <person name="Pfrender M.E."/>
            <person name="Gilbert D."/>
            <person name="Thomas W.K."/>
            <person name="Tucker A."/>
            <person name="Oakley T.H."/>
            <person name="Tokishita S."/>
            <person name="Aerts A."/>
            <person name="Arnold G.J."/>
            <person name="Basu M.K."/>
            <person name="Bauer D.J."/>
            <person name="Caceres C.E."/>
            <person name="Carmel L."/>
            <person name="Casola C."/>
            <person name="Choi J.H."/>
            <person name="Detter J.C."/>
            <person name="Dong Q."/>
            <person name="Dusheyko S."/>
            <person name="Eads B.D."/>
            <person name="Frohlich T."/>
            <person name="Geiler-Samerotte K.A."/>
            <person name="Gerlach D."/>
            <person name="Hatcher P."/>
            <person name="Jogdeo S."/>
            <person name="Krijgsveld J."/>
            <person name="Kriventseva E.V."/>
            <person name="Kultz D."/>
            <person name="Laforsch C."/>
            <person name="Lindquist E."/>
            <person name="Lopez J."/>
            <person name="Manak J.R."/>
            <person name="Muller J."/>
            <person name="Pangilinan J."/>
            <person name="Patwardhan R.P."/>
            <person name="Pitluck S."/>
            <person name="Pritham E.J."/>
            <person name="Rechtsteiner A."/>
            <person name="Rho M."/>
            <person name="Rogozin I.B."/>
            <person name="Sakarya O."/>
            <person name="Salamov A."/>
            <person name="Schaack S."/>
            <person name="Shapiro H."/>
            <person name="Shiga Y."/>
            <person name="Skalitzky C."/>
            <person name="Smith Z."/>
            <person name="Souvorov A."/>
            <person name="Sung W."/>
            <person name="Tang Z."/>
            <person name="Tsuchiya D."/>
            <person name="Tu H."/>
            <person name="Vos H."/>
            <person name="Wang M."/>
            <person name="Wolf Y.I."/>
            <person name="Yamagata H."/>
            <person name="Yamada T."/>
            <person name="Ye Y."/>
            <person name="Shaw J.R."/>
            <person name="Andrews J."/>
            <person name="Crease T.J."/>
            <person name="Tang H."/>
            <person name="Lucas S.M."/>
            <person name="Robertson H.M."/>
            <person name="Bork P."/>
            <person name="Koonin E.V."/>
            <person name="Zdobnov E.M."/>
            <person name="Grigoriev I.V."/>
            <person name="Lynch M."/>
            <person name="Boore J.L."/>
        </authorList>
    </citation>
    <scope>NUCLEOTIDE SEQUENCE [LARGE SCALE GENOMIC DNA]</scope>
</reference>
<dbReference type="GO" id="GO:0141014">
    <property type="term" value="P:ribosome hibernation"/>
    <property type="evidence" value="ECO:0000318"/>
    <property type="project" value="GO_Central"/>
</dbReference>
<gene>
    <name evidence="2" type="ORF">DAPPUDRAFT_238750</name>
</gene>
<dbReference type="PANTHER" id="PTHR13177:SF4">
    <property type="entry name" value="GEO09647P1"/>
    <property type="match status" value="1"/>
</dbReference>
<organism evidence="2 3">
    <name type="scientific">Daphnia pulex</name>
    <name type="common">Water flea</name>
    <dbReference type="NCBI Taxonomy" id="6669"/>
    <lineage>
        <taxon>Eukaryota</taxon>
        <taxon>Metazoa</taxon>
        <taxon>Ecdysozoa</taxon>
        <taxon>Arthropoda</taxon>
        <taxon>Crustacea</taxon>
        <taxon>Branchiopoda</taxon>
        <taxon>Diplostraca</taxon>
        <taxon>Cladocera</taxon>
        <taxon>Anomopoda</taxon>
        <taxon>Daphniidae</taxon>
        <taxon>Daphnia</taxon>
    </lineage>
</organism>
<sequence>MSDSEKAKVKDGNLPAMNVGETRIPLSNHHEKKAEAPQVIEVSEEFEKSEELEESEDNERCKTVVISGARVKGKKVFSPKASIFLGAQSELNAGLVVEVGGNKVPLPKHRKGKAEEPKFVEESEESEESEEKERLETDVVISGARIKGKEVFSPKSPTLLGTKAELDLGLKVKVGGKKLPKHPKGKSEAPKVVKESEESEEEERPKPVAISGARVQGKKVFSSKASIFLGREEGVDTIETLCRAFNAEHLKNHMLDIFQDLKGRRNLTTAAAAVFIFVYRKEKDISIKQIAPVLNVTPPVTHYQLGATLKKLERYLKELPEPPQLTNKSTTTCEAGSSRSIPVVLHHARSVLPSLRIHDPFKSSVEITERVYNITNNIVSIFDRRTKQSFDRRIITIAAGFLAWQSCHYHHENFNSGVPFKELIEPNKTGYFQKYLTLTNLDIGDGTARHIERSVTQISKELLPLFQHMTWIEKEGKCTNDIPKYLEQIFQFQDIAIEALYQEEETARINEPITAPVIPRELTAEEEAILDAPDLNENDLPDTESSKYFFSEKELNPLNVNLSLSADLDSELAEPNKKGKKKRSKSKPTSLFFSLSLISPGCLGFFRMLFHDLGLAGCEYAQSASMPELGPEMNDQRHQQRRALPSANYTYSSKHYTEASKYYSEEP</sequence>
<feature type="compositionally biased region" description="Basic and acidic residues" evidence="1">
    <location>
        <begin position="1"/>
        <end position="11"/>
    </location>
</feature>
<evidence type="ECO:0000313" key="3">
    <source>
        <dbReference type="Proteomes" id="UP000000305"/>
    </source>
</evidence>
<evidence type="ECO:0000313" key="2">
    <source>
        <dbReference type="EMBL" id="EFX84435.1"/>
    </source>
</evidence>
<dbReference type="PANTHER" id="PTHR13177">
    <property type="entry name" value="DEATH-ASSOCIATED PROTEIN 1"/>
    <property type="match status" value="1"/>
</dbReference>
<feature type="region of interest" description="Disordered" evidence="1">
    <location>
        <begin position="102"/>
        <end position="136"/>
    </location>
</feature>
<dbReference type="Proteomes" id="UP000000305">
    <property type="component" value="Unassembled WGS sequence"/>
</dbReference>
<dbReference type="Gene3D" id="1.10.472.10">
    <property type="entry name" value="Cyclin-like"/>
    <property type="match status" value="1"/>
</dbReference>
<dbReference type="GO" id="GO:0043022">
    <property type="term" value="F:ribosome binding"/>
    <property type="evidence" value="ECO:0000318"/>
    <property type="project" value="GO_Central"/>
</dbReference>
<evidence type="ECO:0000256" key="1">
    <source>
        <dbReference type="SAM" id="MobiDB-lite"/>
    </source>
</evidence>
<dbReference type="OrthoDB" id="6350271at2759"/>
<dbReference type="InParanoid" id="E9G7A3"/>
<dbReference type="CDD" id="cd00043">
    <property type="entry name" value="CYCLIN_SF"/>
    <property type="match status" value="1"/>
</dbReference>
<keyword evidence="3" id="KW-1185">Reference proteome</keyword>
<dbReference type="GO" id="GO:0097190">
    <property type="term" value="P:apoptotic signaling pathway"/>
    <property type="evidence" value="ECO:0000318"/>
    <property type="project" value="GO_Central"/>
</dbReference>
<dbReference type="AlphaFoldDB" id="E9G7A3"/>
<dbReference type="EMBL" id="GL732534">
    <property type="protein sequence ID" value="EFX84435.1"/>
    <property type="molecule type" value="Genomic_DNA"/>
</dbReference>
<dbReference type="GO" id="GO:0010507">
    <property type="term" value="P:negative regulation of autophagy"/>
    <property type="evidence" value="ECO:0000318"/>
    <property type="project" value="GO_Central"/>
</dbReference>
<feature type="compositionally biased region" description="Acidic residues" evidence="1">
    <location>
        <begin position="42"/>
        <end position="57"/>
    </location>
</feature>
<accession>E9G7A3</accession>
<feature type="region of interest" description="Disordered" evidence="1">
    <location>
        <begin position="1"/>
        <end position="60"/>
    </location>
</feature>
<dbReference type="HOGENOM" id="CLU_411774_0_0_1"/>
<protein>
    <submittedName>
        <fullName evidence="2">Uncharacterized protein</fullName>
    </submittedName>
</protein>
<feature type="region of interest" description="Disordered" evidence="1">
    <location>
        <begin position="177"/>
        <end position="207"/>
    </location>
</feature>
<dbReference type="KEGG" id="dpx:DAPPUDRAFT_238750"/>